<dbReference type="PANTHER" id="PTHR40763:SF4">
    <property type="entry name" value="DUF1707 DOMAIN-CONTAINING PROTEIN"/>
    <property type="match status" value="1"/>
</dbReference>
<dbReference type="EMBL" id="JACHGT010000008">
    <property type="protein sequence ID" value="MBB6036142.1"/>
    <property type="molecule type" value="Genomic_DNA"/>
</dbReference>
<dbReference type="Pfam" id="PF08044">
    <property type="entry name" value="DUF1707"/>
    <property type="match status" value="1"/>
</dbReference>
<dbReference type="AlphaFoldDB" id="A0A841FRG8"/>
<dbReference type="PANTHER" id="PTHR40763">
    <property type="entry name" value="MEMBRANE PROTEIN-RELATED"/>
    <property type="match status" value="1"/>
</dbReference>
<gene>
    <name evidence="3" type="ORF">HNR73_004010</name>
</gene>
<sequence>MSEDQIRASDGDRQRVADRLRLATDEGRLTLGEYDERLDRAFKAQTYADLDALIADLPAPAGEEKSRVAPVESAKEVRWDWGRDRDRHDRRRDRRSRRKRGIRSGWGGWLGLSVFLTGIWFLSRLSDIREEGFAEGVAGHGFWPLWPIAGIGLLMLARTIGSMFGDRED</sequence>
<keyword evidence="1" id="KW-0812">Transmembrane</keyword>
<keyword evidence="1" id="KW-0472">Membrane</keyword>
<accession>A0A841FRG8</accession>
<protein>
    <recommendedName>
        <fullName evidence="2">DUF1707 domain-containing protein</fullName>
    </recommendedName>
</protein>
<evidence type="ECO:0000259" key="2">
    <source>
        <dbReference type="Pfam" id="PF08044"/>
    </source>
</evidence>
<keyword evidence="4" id="KW-1185">Reference proteome</keyword>
<dbReference type="RefSeq" id="WP_373316613.1">
    <property type="nucleotide sequence ID" value="NZ_BONT01000046.1"/>
</dbReference>
<keyword evidence="1" id="KW-1133">Transmembrane helix</keyword>
<name>A0A841FRG8_9ACTN</name>
<evidence type="ECO:0000256" key="1">
    <source>
        <dbReference type="SAM" id="Phobius"/>
    </source>
</evidence>
<evidence type="ECO:0000313" key="4">
    <source>
        <dbReference type="Proteomes" id="UP000548476"/>
    </source>
</evidence>
<feature type="transmembrane region" description="Helical" evidence="1">
    <location>
        <begin position="142"/>
        <end position="161"/>
    </location>
</feature>
<proteinExistence type="predicted"/>
<feature type="transmembrane region" description="Helical" evidence="1">
    <location>
        <begin position="101"/>
        <end position="122"/>
    </location>
</feature>
<dbReference type="Proteomes" id="UP000548476">
    <property type="component" value="Unassembled WGS sequence"/>
</dbReference>
<evidence type="ECO:0000313" key="3">
    <source>
        <dbReference type="EMBL" id="MBB6036142.1"/>
    </source>
</evidence>
<dbReference type="InterPro" id="IPR012551">
    <property type="entry name" value="DUF1707_SHOCT-like"/>
</dbReference>
<reference evidence="3 4" key="1">
    <citation type="submission" date="2020-08" db="EMBL/GenBank/DDBJ databases">
        <title>Genomic Encyclopedia of Type Strains, Phase IV (KMG-IV): sequencing the most valuable type-strain genomes for metagenomic binning, comparative biology and taxonomic classification.</title>
        <authorList>
            <person name="Goeker M."/>
        </authorList>
    </citation>
    <scope>NUCLEOTIDE SEQUENCE [LARGE SCALE GENOMIC DNA]</scope>
    <source>
        <strain evidence="3 4">YIM 65646</strain>
    </source>
</reference>
<organism evidence="3 4">
    <name type="scientific">Phytomonospora endophytica</name>
    <dbReference type="NCBI Taxonomy" id="714109"/>
    <lineage>
        <taxon>Bacteria</taxon>
        <taxon>Bacillati</taxon>
        <taxon>Actinomycetota</taxon>
        <taxon>Actinomycetes</taxon>
        <taxon>Micromonosporales</taxon>
        <taxon>Micromonosporaceae</taxon>
        <taxon>Phytomonospora</taxon>
    </lineage>
</organism>
<feature type="domain" description="DUF1707" evidence="2">
    <location>
        <begin position="6"/>
        <end position="58"/>
    </location>
</feature>
<comment type="caution">
    <text evidence="3">The sequence shown here is derived from an EMBL/GenBank/DDBJ whole genome shotgun (WGS) entry which is preliminary data.</text>
</comment>